<dbReference type="RefSeq" id="WP_160660456.1">
    <property type="nucleotide sequence ID" value="NZ_BAABDV010000001.1"/>
</dbReference>
<keyword evidence="3" id="KW-1185">Reference proteome</keyword>
<dbReference type="InterPro" id="IPR039418">
    <property type="entry name" value="LexA-like"/>
</dbReference>
<dbReference type="CDD" id="cd06529">
    <property type="entry name" value="S24_LexA-like"/>
    <property type="match status" value="1"/>
</dbReference>
<dbReference type="EMBL" id="WTYD01000001">
    <property type="protein sequence ID" value="MXO53625.1"/>
    <property type="molecule type" value="Genomic_DNA"/>
</dbReference>
<name>A0A844Y627_9SPHN</name>
<evidence type="ECO:0000313" key="3">
    <source>
        <dbReference type="Proteomes" id="UP000430272"/>
    </source>
</evidence>
<sequence>MAEGAAKSSNDTGLFDRIEPLMADLGISARELSLRITGKPDLVRDIRRKGHKPNADNLHAMANELGTTVEYLMGGTDDAEQVFSEVGVSDTHVDWRGSERVEPGIPLVGTGDCADLEVCDTSGQMVRVERSSFDSDYHVRMIARPPALRGARDLYAIYFHGESMEPRFAPGEVGIVDPGRPVRSGDYVVVQINTGDSDEVATVLVKRLIAMNAREITLEQFNPALTFTLERTRIARIHRILPQTELLFG</sequence>
<dbReference type="GO" id="GO:0003677">
    <property type="term" value="F:DNA binding"/>
    <property type="evidence" value="ECO:0007669"/>
    <property type="project" value="InterPro"/>
</dbReference>
<protein>
    <recommendedName>
        <fullName evidence="1">Peptidase S24/S26A/S26B/S26C domain-containing protein</fullName>
    </recommendedName>
</protein>
<dbReference type="InterPro" id="IPR010982">
    <property type="entry name" value="Lambda_DNA-bd_dom_sf"/>
</dbReference>
<dbReference type="Proteomes" id="UP000430272">
    <property type="component" value="Unassembled WGS sequence"/>
</dbReference>
<evidence type="ECO:0000313" key="2">
    <source>
        <dbReference type="EMBL" id="MXO53625.1"/>
    </source>
</evidence>
<dbReference type="InterPro" id="IPR015927">
    <property type="entry name" value="Peptidase_S24_S26A/B/C"/>
</dbReference>
<accession>A0A844Y627</accession>
<organism evidence="2 3">
    <name type="scientific">Qipengyuania pelagi</name>
    <dbReference type="NCBI Taxonomy" id="994320"/>
    <lineage>
        <taxon>Bacteria</taxon>
        <taxon>Pseudomonadati</taxon>
        <taxon>Pseudomonadota</taxon>
        <taxon>Alphaproteobacteria</taxon>
        <taxon>Sphingomonadales</taxon>
        <taxon>Erythrobacteraceae</taxon>
        <taxon>Qipengyuania</taxon>
    </lineage>
</organism>
<dbReference type="SUPFAM" id="SSF51306">
    <property type="entry name" value="LexA/Signal peptidase"/>
    <property type="match status" value="1"/>
</dbReference>
<reference evidence="2 3" key="1">
    <citation type="submission" date="2019-12" db="EMBL/GenBank/DDBJ databases">
        <title>Genomic-based taxomic classification of the family Erythrobacteraceae.</title>
        <authorList>
            <person name="Xu L."/>
        </authorList>
    </citation>
    <scope>NUCLEOTIDE SEQUENCE [LARGE SCALE GENOMIC DNA]</scope>
    <source>
        <strain evidence="2 3">JCM 17468</strain>
    </source>
</reference>
<dbReference type="Pfam" id="PF00717">
    <property type="entry name" value="Peptidase_S24"/>
    <property type="match status" value="1"/>
</dbReference>
<dbReference type="InterPro" id="IPR036286">
    <property type="entry name" value="LexA/Signal_pep-like_sf"/>
</dbReference>
<feature type="domain" description="Peptidase S24/S26A/S26B/S26C" evidence="1">
    <location>
        <begin position="143"/>
        <end position="224"/>
    </location>
</feature>
<proteinExistence type="predicted"/>
<dbReference type="Gene3D" id="1.10.260.40">
    <property type="entry name" value="lambda repressor-like DNA-binding domains"/>
    <property type="match status" value="1"/>
</dbReference>
<comment type="caution">
    <text evidence="2">The sequence shown here is derived from an EMBL/GenBank/DDBJ whole genome shotgun (WGS) entry which is preliminary data.</text>
</comment>
<dbReference type="Gene3D" id="2.10.109.10">
    <property type="entry name" value="Umud Fragment, subunit A"/>
    <property type="match status" value="1"/>
</dbReference>
<dbReference type="SUPFAM" id="SSF47413">
    <property type="entry name" value="lambda repressor-like DNA-binding domains"/>
    <property type="match status" value="1"/>
</dbReference>
<dbReference type="OrthoDB" id="528805at2"/>
<dbReference type="AlphaFoldDB" id="A0A844Y627"/>
<evidence type="ECO:0000259" key="1">
    <source>
        <dbReference type="Pfam" id="PF00717"/>
    </source>
</evidence>
<gene>
    <name evidence="2" type="ORF">GRI47_06325</name>
</gene>